<keyword evidence="2" id="KW-1185">Reference proteome</keyword>
<sequence length="107" mass="12770">MKETIDTNVTLLPVKPRNELGRDRVLQTVLTHKCWHRRFIVDEQAEKVLCADCKEPLNPMWVLVQLSNQETKYHELHDRYQDELNRLRERSRTKCRHCGNMTPISKS</sequence>
<evidence type="ECO:0000313" key="1">
    <source>
        <dbReference type="EMBL" id="KVV40900.1"/>
    </source>
</evidence>
<comment type="caution">
    <text evidence="1">The sequence shown here is derived from an EMBL/GenBank/DDBJ whole genome shotgun (WGS) entry which is preliminary data.</text>
</comment>
<reference evidence="1 2" key="1">
    <citation type="submission" date="2015-11" db="EMBL/GenBank/DDBJ databases">
        <title>Expanding the genomic diversity of Burkholderia species for the development of highly accurate diagnostics.</title>
        <authorList>
            <person name="Sahl J."/>
            <person name="Keim P."/>
            <person name="Wagner D."/>
        </authorList>
    </citation>
    <scope>NUCLEOTIDE SEQUENCE [LARGE SCALE GENOMIC DNA]</scope>
    <source>
        <strain evidence="1 2">MSMB1301WGS</strain>
    </source>
</reference>
<accession>A0A105V3V4</accession>
<dbReference type="EMBL" id="LPEQ01000113">
    <property type="protein sequence ID" value="KVV40900.1"/>
    <property type="molecule type" value="Genomic_DNA"/>
</dbReference>
<name>A0A105V3V4_9BURK</name>
<proteinExistence type="predicted"/>
<protein>
    <submittedName>
        <fullName evidence="1">Uncharacterized protein</fullName>
    </submittedName>
</protein>
<dbReference type="AlphaFoldDB" id="A0A105V3V4"/>
<dbReference type="RefSeq" id="WP_060108221.1">
    <property type="nucleotide sequence ID" value="NZ_LPEQ01000113.1"/>
</dbReference>
<dbReference type="Proteomes" id="UP000062317">
    <property type="component" value="Unassembled WGS sequence"/>
</dbReference>
<organism evidence="1 2">
    <name type="scientific">Burkholderia territorii</name>
    <dbReference type="NCBI Taxonomy" id="1503055"/>
    <lineage>
        <taxon>Bacteria</taxon>
        <taxon>Pseudomonadati</taxon>
        <taxon>Pseudomonadota</taxon>
        <taxon>Betaproteobacteria</taxon>
        <taxon>Burkholderiales</taxon>
        <taxon>Burkholderiaceae</taxon>
        <taxon>Burkholderia</taxon>
        <taxon>Burkholderia cepacia complex</taxon>
    </lineage>
</organism>
<gene>
    <name evidence="1" type="ORF">WT27_13320</name>
</gene>
<evidence type="ECO:0000313" key="2">
    <source>
        <dbReference type="Proteomes" id="UP000062317"/>
    </source>
</evidence>